<dbReference type="PRINTS" id="PR00081">
    <property type="entry name" value="GDHRDH"/>
</dbReference>
<dbReference type="NCBIfam" id="NF005559">
    <property type="entry name" value="PRK07231.1"/>
    <property type="match status" value="1"/>
</dbReference>
<dbReference type="PRINTS" id="PR00080">
    <property type="entry name" value="SDRFAMILY"/>
</dbReference>
<gene>
    <name evidence="2" type="ORF">I595_2669</name>
</gene>
<protein>
    <submittedName>
        <fullName evidence="2">3-ketoacyl-(Acyl-carrier-protein) reductase</fullName>
    </submittedName>
</protein>
<dbReference type="PANTHER" id="PTHR42760">
    <property type="entry name" value="SHORT-CHAIN DEHYDROGENASES/REDUCTASES FAMILY MEMBER"/>
    <property type="match status" value="1"/>
</dbReference>
<dbReference type="InterPro" id="IPR002347">
    <property type="entry name" value="SDR_fam"/>
</dbReference>
<accession>A0A0P7AI11</accession>
<dbReference type="InterPro" id="IPR036291">
    <property type="entry name" value="NAD(P)-bd_dom_sf"/>
</dbReference>
<dbReference type="AlphaFoldDB" id="A0A0P7AI11"/>
<dbReference type="Pfam" id="PF13561">
    <property type="entry name" value="adh_short_C2"/>
    <property type="match status" value="1"/>
</dbReference>
<dbReference type="EMBL" id="LDJX01000005">
    <property type="protein sequence ID" value="KPM31402.1"/>
    <property type="molecule type" value="Genomic_DNA"/>
</dbReference>
<keyword evidence="3" id="KW-1185">Reference proteome</keyword>
<dbReference type="PROSITE" id="PS00061">
    <property type="entry name" value="ADH_SHORT"/>
    <property type="match status" value="1"/>
</dbReference>
<dbReference type="FunFam" id="3.40.50.720:FF:000084">
    <property type="entry name" value="Short-chain dehydrogenase reductase"/>
    <property type="match status" value="1"/>
</dbReference>
<dbReference type="GO" id="GO:0016616">
    <property type="term" value="F:oxidoreductase activity, acting on the CH-OH group of donors, NAD or NADP as acceptor"/>
    <property type="evidence" value="ECO:0007669"/>
    <property type="project" value="TreeGrafter"/>
</dbReference>
<dbReference type="InterPro" id="IPR020904">
    <property type="entry name" value="Sc_DH/Rdtase_CS"/>
</dbReference>
<evidence type="ECO:0000256" key="1">
    <source>
        <dbReference type="ARBA" id="ARBA00006484"/>
    </source>
</evidence>
<dbReference type="PATRIC" id="fig|1300341.3.peg.2828"/>
<dbReference type="SUPFAM" id="SSF51735">
    <property type="entry name" value="NAD(P)-binding Rossmann-fold domains"/>
    <property type="match status" value="1"/>
</dbReference>
<evidence type="ECO:0000313" key="2">
    <source>
        <dbReference type="EMBL" id="KPM31402.1"/>
    </source>
</evidence>
<sequence length="251" mass="26572">MDFTKKVVIITGAGSGIGAATAQLFAAYNANVIVSDINLDQAGLTARDIKKSGGMATVVQTDVTQFDQVKALVTDTVTTFGQLDVMVNNAGIGGKHQLKTAEHDHDDWHNVIAVNQTGVFYGMQTALQQMMLQGQGAIVNVASLAGLKASGNNLSYSASKYAVVGMTKSAALEYGRKNIRINAVCPGFTHSALLNQLLASSDTMEKNLKRMIPMGRFGEAKEIAEAICWLASDHSKFITGQTITLDGGTSL</sequence>
<dbReference type="Proteomes" id="UP000050280">
    <property type="component" value="Unassembled WGS sequence"/>
</dbReference>
<name>A0A0P7AI11_9FLAO</name>
<dbReference type="CDD" id="cd05233">
    <property type="entry name" value="SDR_c"/>
    <property type="match status" value="1"/>
</dbReference>
<comment type="similarity">
    <text evidence="1">Belongs to the short-chain dehydrogenases/reductases (SDR) family.</text>
</comment>
<reference evidence="2 3" key="1">
    <citation type="submission" date="2015-09" db="EMBL/GenBank/DDBJ databases">
        <title>Genome sequence of the marine flavobacterium Croceitalea dokdonensis DOKDO 023 that contains proton- and sodium-pumping rhodopsins.</title>
        <authorList>
            <person name="Kwon S.-K."/>
            <person name="Lee H.K."/>
            <person name="Kwak M.-J."/>
            <person name="Kim J.F."/>
        </authorList>
    </citation>
    <scope>NUCLEOTIDE SEQUENCE [LARGE SCALE GENOMIC DNA]</scope>
    <source>
        <strain evidence="2 3">DOKDO 023</strain>
    </source>
</reference>
<dbReference type="OrthoDB" id="9803333at2"/>
<comment type="caution">
    <text evidence="2">The sequence shown here is derived from an EMBL/GenBank/DDBJ whole genome shotgun (WGS) entry which is preliminary data.</text>
</comment>
<dbReference type="Gene3D" id="3.40.50.720">
    <property type="entry name" value="NAD(P)-binding Rossmann-like Domain"/>
    <property type="match status" value="1"/>
</dbReference>
<dbReference type="STRING" id="1300341.I595_2669"/>
<evidence type="ECO:0000313" key="3">
    <source>
        <dbReference type="Proteomes" id="UP000050280"/>
    </source>
</evidence>
<organism evidence="2 3">
    <name type="scientific">Croceitalea dokdonensis DOKDO 023</name>
    <dbReference type="NCBI Taxonomy" id="1300341"/>
    <lineage>
        <taxon>Bacteria</taxon>
        <taxon>Pseudomonadati</taxon>
        <taxon>Bacteroidota</taxon>
        <taxon>Flavobacteriia</taxon>
        <taxon>Flavobacteriales</taxon>
        <taxon>Flavobacteriaceae</taxon>
        <taxon>Croceitalea</taxon>
    </lineage>
</organism>
<dbReference type="RefSeq" id="WP_054559699.1">
    <property type="nucleotide sequence ID" value="NZ_LDJX01000005.1"/>
</dbReference>
<proteinExistence type="inferred from homology"/>